<dbReference type="EMBL" id="MF141539">
    <property type="protein sequence ID" value="ASR77127.1"/>
    <property type="molecule type" value="Genomic_DNA"/>
</dbReference>
<reference evidence="2" key="1">
    <citation type="submission" date="2017-05" db="EMBL/GenBank/DDBJ databases">
        <authorList>
            <person name="Song R."/>
            <person name="Chenine A.L."/>
            <person name="Ruprecht R.M."/>
        </authorList>
    </citation>
    <scope>NUCLEOTIDE SEQUENCE [LARGE SCALE GENOMIC DNA]</scope>
</reference>
<dbReference type="Proteomes" id="UP000225918">
    <property type="component" value="Segment"/>
</dbReference>
<evidence type="ECO:0000313" key="1">
    <source>
        <dbReference type="EMBL" id="ASR77127.1"/>
    </source>
</evidence>
<protein>
    <submittedName>
        <fullName evidence="1">Tail terminator</fullName>
    </submittedName>
</protein>
<name>A0A222YZK7_9CAUD</name>
<accession>A0A222YZK7</accession>
<proteinExistence type="predicted"/>
<keyword evidence="2" id="KW-1185">Reference proteome</keyword>
<organism evidence="1 2">
    <name type="scientific">Mycobacterium phage MyraDee</name>
    <dbReference type="NCBI Taxonomy" id="2024303"/>
    <lineage>
        <taxon>Viruses</taxon>
        <taxon>Duplodnaviria</taxon>
        <taxon>Heunggongvirae</taxon>
        <taxon>Uroviricota</taxon>
        <taxon>Caudoviricetes</taxon>
        <taxon>Myradeevirus</taxon>
        <taxon>Myradeevirus MyraDee</taxon>
    </lineage>
</organism>
<sequence length="140" mass="15938">MAKMPRATAIVLPLLRVGLTDQEHPVKVGSWVENIDFRHFPMINVRRLGGGRDPRRPTVLGRPVIEMTAYGDEGLPETEQLYEDALDVLYEAVRRQTQTDAGYLHSMKETMGMTEFSSPFQDSWRVQGLIQLGVRPRKTN</sequence>
<evidence type="ECO:0000313" key="2">
    <source>
        <dbReference type="Proteomes" id="UP000225918"/>
    </source>
</evidence>
<gene>
    <name evidence="1" type="ORF">SEA_MYRADEE_19</name>
</gene>